<name>A0AAX4JIV8_9TREE</name>
<feature type="region of interest" description="Disordered" evidence="1">
    <location>
        <begin position="190"/>
        <end position="217"/>
    </location>
</feature>
<dbReference type="RefSeq" id="XP_066072157.1">
    <property type="nucleotide sequence ID" value="XM_066216060.1"/>
</dbReference>
<feature type="compositionally biased region" description="Low complexity" evidence="1">
    <location>
        <begin position="125"/>
        <end position="137"/>
    </location>
</feature>
<feature type="compositionally biased region" description="Polar residues" evidence="1">
    <location>
        <begin position="138"/>
        <end position="154"/>
    </location>
</feature>
<sequence>MSAQPIPTSNKPRALSLGFASSSSANFLGGTHHHDSSSNSSALITPNGTPPHTSHHEPDGHFFENKLQQLLSNFESGTHSFDRSDERETPEERRKSFGYGDVNSSSRRSSFLSSLSLSRPFGGGFTSISSSPPSTSTLHNRPSLDSNQHIQSSPLIPHHVDNEQGQLPPNNRSKTTSQINQITKQSGFNAIEQQQQQIQKEKRHFDPSREPKLLGLL</sequence>
<feature type="compositionally biased region" description="Basic and acidic residues" evidence="1">
    <location>
        <begin position="80"/>
        <end position="95"/>
    </location>
</feature>
<feature type="region of interest" description="Disordered" evidence="1">
    <location>
        <begin position="125"/>
        <end position="178"/>
    </location>
</feature>
<gene>
    <name evidence="2" type="ORF">L201_000257</name>
</gene>
<evidence type="ECO:0000313" key="2">
    <source>
        <dbReference type="EMBL" id="WWC85394.1"/>
    </source>
</evidence>
<feature type="compositionally biased region" description="Basic and acidic residues" evidence="1">
    <location>
        <begin position="199"/>
        <end position="217"/>
    </location>
</feature>
<feature type="compositionally biased region" description="Polar residues" evidence="1">
    <location>
        <begin position="37"/>
        <end position="52"/>
    </location>
</feature>
<feature type="region of interest" description="Disordered" evidence="1">
    <location>
        <begin position="26"/>
        <end position="60"/>
    </location>
</feature>
<feature type="compositionally biased region" description="Polar residues" evidence="1">
    <location>
        <begin position="163"/>
        <end position="178"/>
    </location>
</feature>
<protein>
    <recommendedName>
        <fullName evidence="4">Cytoplasmic protein</fullName>
    </recommendedName>
</protein>
<accession>A0AAX4JIV8</accession>
<feature type="region of interest" description="Disordered" evidence="1">
    <location>
        <begin position="77"/>
        <end position="109"/>
    </location>
</feature>
<dbReference type="AlphaFoldDB" id="A0AAX4JIV8"/>
<dbReference type="Proteomes" id="UP001355207">
    <property type="component" value="Chromosome 1"/>
</dbReference>
<evidence type="ECO:0000313" key="3">
    <source>
        <dbReference type="Proteomes" id="UP001355207"/>
    </source>
</evidence>
<dbReference type="GeneID" id="91090929"/>
<keyword evidence="3" id="KW-1185">Reference proteome</keyword>
<dbReference type="EMBL" id="CP144098">
    <property type="protein sequence ID" value="WWC85394.1"/>
    <property type="molecule type" value="Genomic_DNA"/>
</dbReference>
<organism evidence="2 3">
    <name type="scientific">Kwoniella dendrophila CBS 6074</name>
    <dbReference type="NCBI Taxonomy" id="1295534"/>
    <lineage>
        <taxon>Eukaryota</taxon>
        <taxon>Fungi</taxon>
        <taxon>Dikarya</taxon>
        <taxon>Basidiomycota</taxon>
        <taxon>Agaricomycotina</taxon>
        <taxon>Tremellomycetes</taxon>
        <taxon>Tremellales</taxon>
        <taxon>Cryptococcaceae</taxon>
        <taxon>Kwoniella</taxon>
    </lineage>
</organism>
<evidence type="ECO:0000256" key="1">
    <source>
        <dbReference type="SAM" id="MobiDB-lite"/>
    </source>
</evidence>
<evidence type="ECO:0008006" key="4">
    <source>
        <dbReference type="Google" id="ProtNLM"/>
    </source>
</evidence>
<proteinExistence type="predicted"/>
<reference evidence="2 3" key="1">
    <citation type="submission" date="2024-01" db="EMBL/GenBank/DDBJ databases">
        <title>Comparative genomics of Cryptococcus and Kwoniella reveals pathogenesis evolution and contrasting modes of karyotype evolution via chromosome fusion or intercentromeric recombination.</title>
        <authorList>
            <person name="Coelho M.A."/>
            <person name="David-Palma M."/>
            <person name="Shea T."/>
            <person name="Bowers K."/>
            <person name="McGinley-Smith S."/>
            <person name="Mohammad A.W."/>
            <person name="Gnirke A."/>
            <person name="Yurkov A.M."/>
            <person name="Nowrousian M."/>
            <person name="Sun S."/>
            <person name="Cuomo C.A."/>
            <person name="Heitman J."/>
        </authorList>
    </citation>
    <scope>NUCLEOTIDE SEQUENCE [LARGE SCALE GENOMIC DNA]</scope>
    <source>
        <strain evidence="2 3">CBS 6074</strain>
    </source>
</reference>